<accession>A0A6S6TVG9</accession>
<feature type="chain" id="PRO_5027763619" evidence="3">
    <location>
        <begin position="20"/>
        <end position="299"/>
    </location>
</feature>
<reference evidence="5" key="1">
    <citation type="submission" date="2020-01" db="EMBL/GenBank/DDBJ databases">
        <authorList>
            <person name="Meier V. D."/>
            <person name="Meier V D."/>
        </authorList>
    </citation>
    <scope>NUCLEOTIDE SEQUENCE</scope>
    <source>
        <strain evidence="5">HLG_WM_MAG_09</strain>
    </source>
</reference>
<keyword evidence="2 3" id="KW-0732">Signal</keyword>
<dbReference type="AlphaFoldDB" id="A0A6S6TVG9"/>
<organism evidence="5">
    <name type="scientific">uncultured Thiotrichaceae bacterium</name>
    <dbReference type="NCBI Taxonomy" id="298394"/>
    <lineage>
        <taxon>Bacteria</taxon>
        <taxon>Pseudomonadati</taxon>
        <taxon>Pseudomonadota</taxon>
        <taxon>Gammaproteobacteria</taxon>
        <taxon>Thiotrichales</taxon>
        <taxon>Thiotrichaceae</taxon>
        <taxon>environmental samples</taxon>
    </lineage>
</organism>
<evidence type="ECO:0000256" key="1">
    <source>
        <dbReference type="ARBA" id="ARBA00010333"/>
    </source>
</evidence>
<comment type="similarity">
    <text evidence="1">Belongs to the bacterial solute-binding protein 3 family.</text>
</comment>
<evidence type="ECO:0000256" key="2">
    <source>
        <dbReference type="ARBA" id="ARBA00022729"/>
    </source>
</evidence>
<evidence type="ECO:0000259" key="4">
    <source>
        <dbReference type="Pfam" id="PF00497"/>
    </source>
</evidence>
<name>A0A6S6TVG9_9GAMM</name>
<feature type="domain" description="Solute-binding protein family 3/N-terminal" evidence="4">
    <location>
        <begin position="55"/>
        <end position="102"/>
    </location>
</feature>
<sequence>MYRILLSAGLLAMSGLTFASCEDLAKGFGDVVPKRGDTVTIVGQDFDTILERGYLTFAVYEEFAPYSWEDGAEAKGIDIDIAKVIAKEMGVEAKFNFYTAAENVDGDFRNQVWKGPLVNGEVSNVMMHAPYNKDLQCRNEFVVLGGQYFNETLGTAYQKDVFPDGAPTTPYYRFHKVGVEDHTISSFYLGNFNGGMLHKNVVHYPSHKAAFDGLTNREVDAVMGVKGKLEYFDQSDEIEVGTPPLVNFALNEWTIGIAVNFRYRELYYTVDGTIADMVKDGRMEKIFEKYKVSYAKPDY</sequence>
<feature type="signal peptide" evidence="3">
    <location>
        <begin position="1"/>
        <end position="19"/>
    </location>
</feature>
<dbReference type="InterPro" id="IPR018313">
    <property type="entry name" value="SBP_3_CS"/>
</dbReference>
<dbReference type="InterPro" id="IPR001638">
    <property type="entry name" value="Solute-binding_3/MltF_N"/>
</dbReference>
<evidence type="ECO:0000313" key="5">
    <source>
        <dbReference type="EMBL" id="CAA6820158.1"/>
    </source>
</evidence>
<proteinExistence type="inferred from homology"/>
<dbReference type="EMBL" id="CACVAT010000343">
    <property type="protein sequence ID" value="CAA6820158.1"/>
    <property type="molecule type" value="Genomic_DNA"/>
</dbReference>
<evidence type="ECO:0000256" key="3">
    <source>
        <dbReference type="SAM" id="SignalP"/>
    </source>
</evidence>
<gene>
    <name evidence="5" type="ORF">HELGO_WM39536</name>
</gene>
<dbReference type="Pfam" id="PF00497">
    <property type="entry name" value="SBP_bac_3"/>
    <property type="match status" value="1"/>
</dbReference>
<dbReference type="Gene3D" id="3.40.190.10">
    <property type="entry name" value="Periplasmic binding protein-like II"/>
    <property type="match status" value="3"/>
</dbReference>
<protein>
    <submittedName>
        <fullName evidence="5">Amino acid ABC transporter substrate-binding protein</fullName>
    </submittedName>
</protein>
<dbReference type="PROSITE" id="PS01039">
    <property type="entry name" value="SBP_BACTERIAL_3"/>
    <property type="match status" value="1"/>
</dbReference>
<dbReference type="PROSITE" id="PS51257">
    <property type="entry name" value="PROKAR_LIPOPROTEIN"/>
    <property type="match status" value="1"/>
</dbReference>
<dbReference type="SUPFAM" id="SSF53850">
    <property type="entry name" value="Periplasmic binding protein-like II"/>
    <property type="match status" value="1"/>
</dbReference>